<protein>
    <recommendedName>
        <fullName evidence="1">BTB domain-containing protein</fullName>
    </recommendedName>
</protein>
<organism evidence="2">
    <name type="scientific">Bionectria ochroleuca</name>
    <name type="common">Gliocladium roseum</name>
    <dbReference type="NCBI Taxonomy" id="29856"/>
    <lineage>
        <taxon>Eukaryota</taxon>
        <taxon>Fungi</taxon>
        <taxon>Dikarya</taxon>
        <taxon>Ascomycota</taxon>
        <taxon>Pezizomycotina</taxon>
        <taxon>Sordariomycetes</taxon>
        <taxon>Hypocreomycetidae</taxon>
        <taxon>Hypocreales</taxon>
        <taxon>Bionectriaceae</taxon>
        <taxon>Clonostachys</taxon>
    </lineage>
</organism>
<dbReference type="PANTHER" id="PTHR47843">
    <property type="entry name" value="BTB DOMAIN-CONTAINING PROTEIN-RELATED"/>
    <property type="match status" value="1"/>
</dbReference>
<dbReference type="Pfam" id="PF00651">
    <property type="entry name" value="BTB"/>
    <property type="match status" value="1"/>
</dbReference>
<dbReference type="InterPro" id="IPR000210">
    <property type="entry name" value="BTB/POZ_dom"/>
</dbReference>
<dbReference type="PROSITE" id="PS50097">
    <property type="entry name" value="BTB"/>
    <property type="match status" value="1"/>
</dbReference>
<proteinExistence type="predicted"/>
<evidence type="ECO:0000313" key="2">
    <source>
        <dbReference type="EMBL" id="CEO55051.1"/>
    </source>
</evidence>
<dbReference type="SUPFAM" id="SSF54695">
    <property type="entry name" value="POZ domain"/>
    <property type="match status" value="1"/>
</dbReference>
<evidence type="ECO:0000259" key="1">
    <source>
        <dbReference type="PROSITE" id="PS50097"/>
    </source>
</evidence>
<dbReference type="PANTHER" id="PTHR47843:SF5">
    <property type="entry name" value="BTB_POZ DOMAIN PROTEIN"/>
    <property type="match status" value="1"/>
</dbReference>
<gene>
    <name evidence="2" type="ORF">BN869_000011109_1</name>
</gene>
<reference evidence="2" key="1">
    <citation type="submission" date="2015-01" db="EMBL/GenBank/DDBJ databases">
        <authorList>
            <person name="Durling Mikael"/>
        </authorList>
    </citation>
    <scope>NUCLEOTIDE SEQUENCE</scope>
</reference>
<sequence>MAQMIKTIQEESFAILQSGKYSDFVLDCNGIEWNLHKAIVCIHSPTITAGLDAPSTKPTLEDRYSCSQYDVATIARLIQFLYVGDYSSSPELAGTWPSLEILWEESRQSQLQDAGQPCPRSLQAEVSLNIAAEFFGIPALLAMTRARAEEIIKHHWNAAEFPALLKDAEENVGDEYFWKILVNAAAVHMESLTKSSEFHEVDWQARTYKQIFCAQAQMVEERKAWQQTMSSQLSYVPLAQAQLY</sequence>
<dbReference type="AlphaFoldDB" id="A0A0B7KK28"/>
<dbReference type="EMBL" id="CDPU01000048">
    <property type="protein sequence ID" value="CEO55051.1"/>
    <property type="molecule type" value="Genomic_DNA"/>
</dbReference>
<feature type="domain" description="BTB" evidence="1">
    <location>
        <begin position="22"/>
        <end position="90"/>
    </location>
</feature>
<accession>A0A0B7KK28</accession>
<dbReference type="Gene3D" id="3.30.710.10">
    <property type="entry name" value="Potassium Channel Kv1.1, Chain A"/>
    <property type="match status" value="1"/>
</dbReference>
<dbReference type="InterPro" id="IPR011333">
    <property type="entry name" value="SKP1/BTB/POZ_sf"/>
</dbReference>
<name>A0A0B7KK28_BIOOC</name>